<evidence type="ECO:0000313" key="1">
    <source>
        <dbReference type="EMBL" id="KAI3799176.1"/>
    </source>
</evidence>
<reference evidence="1 2" key="2">
    <citation type="journal article" date="2022" name="Mol. Ecol. Resour.">
        <title>The genomes of chicory, endive, great burdock and yacon provide insights into Asteraceae paleo-polyploidization history and plant inulin production.</title>
        <authorList>
            <person name="Fan W."/>
            <person name="Wang S."/>
            <person name="Wang H."/>
            <person name="Wang A."/>
            <person name="Jiang F."/>
            <person name="Liu H."/>
            <person name="Zhao H."/>
            <person name="Xu D."/>
            <person name="Zhang Y."/>
        </authorList>
    </citation>
    <scope>NUCLEOTIDE SEQUENCE [LARGE SCALE GENOMIC DNA]</scope>
    <source>
        <strain evidence="2">cv. Yunnan</strain>
        <tissue evidence="1">Leaves</tissue>
    </source>
</reference>
<comment type="caution">
    <text evidence="1">The sequence shown here is derived from an EMBL/GenBank/DDBJ whole genome shotgun (WGS) entry which is preliminary data.</text>
</comment>
<organism evidence="1 2">
    <name type="scientific">Smallanthus sonchifolius</name>
    <dbReference type="NCBI Taxonomy" id="185202"/>
    <lineage>
        <taxon>Eukaryota</taxon>
        <taxon>Viridiplantae</taxon>
        <taxon>Streptophyta</taxon>
        <taxon>Embryophyta</taxon>
        <taxon>Tracheophyta</taxon>
        <taxon>Spermatophyta</taxon>
        <taxon>Magnoliopsida</taxon>
        <taxon>eudicotyledons</taxon>
        <taxon>Gunneridae</taxon>
        <taxon>Pentapetalae</taxon>
        <taxon>asterids</taxon>
        <taxon>campanulids</taxon>
        <taxon>Asterales</taxon>
        <taxon>Asteraceae</taxon>
        <taxon>Asteroideae</taxon>
        <taxon>Heliantheae alliance</taxon>
        <taxon>Millerieae</taxon>
        <taxon>Smallanthus</taxon>
    </lineage>
</organism>
<name>A0ACB9HUM2_9ASTR</name>
<accession>A0ACB9HUM2</accession>
<evidence type="ECO:0000313" key="2">
    <source>
        <dbReference type="Proteomes" id="UP001056120"/>
    </source>
</evidence>
<sequence>MIISRNDILIYEAEVGTAPKKQEAAHQHQFILHAALDVVQDLADRFFVMVCCSAYHIIEFFLKSAEIEGLKRKLSSKLAANSPGLQPDWQVFLIEEV</sequence>
<proteinExistence type="predicted"/>
<dbReference type="EMBL" id="CM042028">
    <property type="protein sequence ID" value="KAI3799176.1"/>
    <property type="molecule type" value="Genomic_DNA"/>
</dbReference>
<gene>
    <name evidence="1" type="ORF">L1987_34466</name>
</gene>
<keyword evidence="2" id="KW-1185">Reference proteome</keyword>
<dbReference type="Proteomes" id="UP001056120">
    <property type="component" value="Linkage Group LG11"/>
</dbReference>
<protein>
    <submittedName>
        <fullName evidence="1">Uncharacterized protein</fullName>
    </submittedName>
</protein>
<reference evidence="2" key="1">
    <citation type="journal article" date="2022" name="Mol. Ecol. Resour.">
        <title>The genomes of chicory, endive, great burdock and yacon provide insights into Asteraceae palaeo-polyploidization history and plant inulin production.</title>
        <authorList>
            <person name="Fan W."/>
            <person name="Wang S."/>
            <person name="Wang H."/>
            <person name="Wang A."/>
            <person name="Jiang F."/>
            <person name="Liu H."/>
            <person name="Zhao H."/>
            <person name="Xu D."/>
            <person name="Zhang Y."/>
        </authorList>
    </citation>
    <scope>NUCLEOTIDE SEQUENCE [LARGE SCALE GENOMIC DNA]</scope>
    <source>
        <strain evidence="2">cv. Yunnan</strain>
    </source>
</reference>